<dbReference type="Gene3D" id="3.40.50.1000">
    <property type="entry name" value="HAD superfamily/HAD-like"/>
    <property type="match status" value="1"/>
</dbReference>
<dbReference type="Pfam" id="PF12710">
    <property type="entry name" value="HAD"/>
    <property type="match status" value="1"/>
</dbReference>
<reference evidence="12" key="1">
    <citation type="submission" date="2021-07" db="EMBL/GenBank/DDBJ databases">
        <title>Elsinoe batatas strain:CRI-CJ2 Genome sequencing and assembly.</title>
        <authorList>
            <person name="Huang L."/>
        </authorList>
    </citation>
    <scope>NUCLEOTIDE SEQUENCE</scope>
    <source>
        <strain evidence="12">CRI-CJ2</strain>
    </source>
</reference>
<dbReference type="AlphaFoldDB" id="A0A8K0PGJ6"/>
<dbReference type="PANTHER" id="PTHR43344:SF2">
    <property type="entry name" value="PHOSPHOSERINE PHOSPHATASE"/>
    <property type="match status" value="1"/>
</dbReference>
<gene>
    <name evidence="12" type="ORF">KVT40_007711</name>
</gene>
<evidence type="ECO:0000256" key="2">
    <source>
        <dbReference type="ARBA" id="ARBA00005135"/>
    </source>
</evidence>
<keyword evidence="9" id="KW-0718">Serine biosynthesis</keyword>
<keyword evidence="13" id="KW-1185">Reference proteome</keyword>
<comment type="cofactor">
    <cofactor evidence="1">
        <name>Mg(2+)</name>
        <dbReference type="ChEBI" id="CHEBI:18420"/>
    </cofactor>
</comment>
<dbReference type="NCBIfam" id="TIGR01488">
    <property type="entry name" value="HAD-SF-IB"/>
    <property type="match status" value="1"/>
</dbReference>
<evidence type="ECO:0000256" key="1">
    <source>
        <dbReference type="ARBA" id="ARBA00001946"/>
    </source>
</evidence>
<dbReference type="Proteomes" id="UP000809789">
    <property type="component" value="Unassembled WGS sequence"/>
</dbReference>
<evidence type="ECO:0000256" key="7">
    <source>
        <dbReference type="ARBA" id="ARBA00022801"/>
    </source>
</evidence>
<name>A0A8K0PGJ6_9PEZI</name>
<comment type="caution">
    <text evidence="12">The sequence shown here is derived from an EMBL/GenBank/DDBJ whole genome shotgun (WGS) entry which is preliminary data.</text>
</comment>
<evidence type="ECO:0000256" key="6">
    <source>
        <dbReference type="ARBA" id="ARBA00022723"/>
    </source>
</evidence>
<dbReference type="InterPro" id="IPR036412">
    <property type="entry name" value="HAD-like_sf"/>
</dbReference>
<evidence type="ECO:0000256" key="4">
    <source>
        <dbReference type="ARBA" id="ARBA00012640"/>
    </source>
</evidence>
<dbReference type="EMBL" id="JAESVG020000009">
    <property type="protein sequence ID" value="KAG8624644.1"/>
    <property type="molecule type" value="Genomic_DNA"/>
</dbReference>
<keyword evidence="5" id="KW-0028">Amino-acid biosynthesis</keyword>
<dbReference type="GO" id="GO:0000287">
    <property type="term" value="F:magnesium ion binding"/>
    <property type="evidence" value="ECO:0007669"/>
    <property type="project" value="TreeGrafter"/>
</dbReference>
<comment type="pathway">
    <text evidence="2">Amino-acid biosynthesis; L-serine biosynthesis; L-serine from 3-phospho-D-glycerate: step 3/3.</text>
</comment>
<dbReference type="SFLD" id="SFLDG01136">
    <property type="entry name" value="C1.6:_Phosphoserine_Phosphatas"/>
    <property type="match status" value="1"/>
</dbReference>
<evidence type="ECO:0000313" key="13">
    <source>
        <dbReference type="Proteomes" id="UP000809789"/>
    </source>
</evidence>
<protein>
    <recommendedName>
        <fullName evidence="4">phosphoserine phosphatase</fullName>
        <ecNumber evidence="4">3.1.3.3</ecNumber>
    </recommendedName>
    <alternativeName>
        <fullName evidence="10">O-phosphoserine phosphohydrolase</fullName>
    </alternativeName>
</protein>
<evidence type="ECO:0000256" key="11">
    <source>
        <dbReference type="PIRSR" id="PIRSR604469-1"/>
    </source>
</evidence>
<dbReference type="SFLD" id="SFLDG01137">
    <property type="entry name" value="C1.6.1:_Phosphoserine_Phosphat"/>
    <property type="match status" value="1"/>
</dbReference>
<organism evidence="12 13">
    <name type="scientific">Elsinoe batatas</name>
    <dbReference type="NCBI Taxonomy" id="2601811"/>
    <lineage>
        <taxon>Eukaryota</taxon>
        <taxon>Fungi</taxon>
        <taxon>Dikarya</taxon>
        <taxon>Ascomycota</taxon>
        <taxon>Pezizomycotina</taxon>
        <taxon>Dothideomycetes</taxon>
        <taxon>Dothideomycetidae</taxon>
        <taxon>Myriangiales</taxon>
        <taxon>Elsinoaceae</taxon>
        <taxon>Elsinoe</taxon>
    </lineage>
</organism>
<dbReference type="GO" id="GO:0005737">
    <property type="term" value="C:cytoplasm"/>
    <property type="evidence" value="ECO:0007669"/>
    <property type="project" value="TreeGrafter"/>
</dbReference>
<dbReference type="SUPFAM" id="SSF56784">
    <property type="entry name" value="HAD-like"/>
    <property type="match status" value="1"/>
</dbReference>
<dbReference type="SFLD" id="SFLDF00029">
    <property type="entry name" value="phosphoserine_phosphatase"/>
    <property type="match status" value="1"/>
</dbReference>
<keyword evidence="8" id="KW-0460">Magnesium</keyword>
<proteinExistence type="inferred from homology"/>
<dbReference type="InterPro" id="IPR023214">
    <property type="entry name" value="HAD_sf"/>
</dbReference>
<comment type="similarity">
    <text evidence="3">Belongs to the HAD-like hydrolase superfamily. SerB family.</text>
</comment>
<evidence type="ECO:0000256" key="3">
    <source>
        <dbReference type="ARBA" id="ARBA00009184"/>
    </source>
</evidence>
<dbReference type="PANTHER" id="PTHR43344">
    <property type="entry name" value="PHOSPHOSERINE PHOSPHATASE"/>
    <property type="match status" value="1"/>
</dbReference>
<keyword evidence="7" id="KW-0378">Hydrolase</keyword>
<dbReference type="InterPro" id="IPR050582">
    <property type="entry name" value="HAD-like_SerB"/>
</dbReference>
<accession>A0A8K0PGJ6</accession>
<feature type="active site" description="Proton donor" evidence="11">
    <location>
        <position position="131"/>
    </location>
</feature>
<dbReference type="UniPathway" id="UPA00135">
    <property type="reaction ID" value="UER00198"/>
</dbReference>
<evidence type="ECO:0000256" key="8">
    <source>
        <dbReference type="ARBA" id="ARBA00022842"/>
    </source>
</evidence>
<evidence type="ECO:0000256" key="9">
    <source>
        <dbReference type="ARBA" id="ARBA00023299"/>
    </source>
</evidence>
<keyword evidence="6" id="KW-0479">Metal-binding</keyword>
<dbReference type="GO" id="GO:0036424">
    <property type="term" value="F:L-phosphoserine phosphatase activity"/>
    <property type="evidence" value="ECO:0007669"/>
    <property type="project" value="InterPro"/>
</dbReference>
<evidence type="ECO:0000256" key="10">
    <source>
        <dbReference type="ARBA" id="ARBA00031693"/>
    </source>
</evidence>
<evidence type="ECO:0000256" key="5">
    <source>
        <dbReference type="ARBA" id="ARBA00022605"/>
    </source>
</evidence>
<dbReference type="OrthoDB" id="27226at2759"/>
<dbReference type="SFLD" id="SFLDS00003">
    <property type="entry name" value="Haloacid_Dehalogenase"/>
    <property type="match status" value="1"/>
</dbReference>
<dbReference type="InterPro" id="IPR004469">
    <property type="entry name" value="PSP"/>
</dbReference>
<dbReference type="NCBIfam" id="TIGR00338">
    <property type="entry name" value="serB"/>
    <property type="match status" value="1"/>
</dbReference>
<sequence>MANNTIILTLFSTTGPLPPSTWSSHLPTILDALTQHIPLSSPSPTSSLFLDSPSSLSSPLHRVQQHHLPTLSSSSQPLCTSALHSLTPLLLSLSLEAVLGPLGPLHRSFPHPPSSSPTSAPPPRLAVFDMDSTLIQQEVIDELARSLDLYASVSAITEAAMRGEPPYTDFTSSLLARVALLRGVEPGIWRHLREEVITFSPGAREVVACLRSDGWVTAVLSGGFINLAAWVKGELGMDFAFANELEEDGEGKLTGRVKEGTRVVDGERKRELMLEIARRRGVGREGMLAVGDGSNDLPMMGEAGLGVAFCAKPKVQERAPARVNGGSLVDVLYVLGWTEGEIREVMGR</sequence>
<dbReference type="EC" id="3.1.3.3" evidence="4"/>
<feature type="active site" description="Nucleophile" evidence="11">
    <location>
        <position position="129"/>
    </location>
</feature>
<dbReference type="GO" id="GO:0006564">
    <property type="term" value="P:L-serine biosynthetic process"/>
    <property type="evidence" value="ECO:0007669"/>
    <property type="project" value="UniProtKB-KW"/>
</dbReference>
<evidence type="ECO:0000313" key="12">
    <source>
        <dbReference type="EMBL" id="KAG8624644.1"/>
    </source>
</evidence>